<keyword evidence="1" id="KW-0479">Metal-binding</keyword>
<dbReference type="Gene3D" id="2.120.10.30">
    <property type="entry name" value="TolB, C-terminal domain"/>
    <property type="match status" value="3"/>
</dbReference>
<dbReference type="InterPro" id="IPR018957">
    <property type="entry name" value="Znf_C3HC4_RING-type"/>
</dbReference>
<name>A0A1X7SW65_AMPQE</name>
<dbReference type="PROSITE" id="PS00518">
    <property type="entry name" value="ZF_RING_1"/>
    <property type="match status" value="1"/>
</dbReference>
<evidence type="ECO:0000256" key="2">
    <source>
        <dbReference type="ARBA" id="ARBA00022737"/>
    </source>
</evidence>
<reference evidence="11" key="1">
    <citation type="journal article" date="2010" name="Nature">
        <title>The Amphimedon queenslandica genome and the evolution of animal complexity.</title>
        <authorList>
            <person name="Srivastava M."/>
            <person name="Simakov O."/>
            <person name="Chapman J."/>
            <person name="Fahey B."/>
            <person name="Gauthier M.E."/>
            <person name="Mitros T."/>
            <person name="Richards G.S."/>
            <person name="Conaco C."/>
            <person name="Dacre M."/>
            <person name="Hellsten U."/>
            <person name="Larroux C."/>
            <person name="Putnam N.H."/>
            <person name="Stanke M."/>
            <person name="Adamska M."/>
            <person name="Darling A."/>
            <person name="Degnan S.M."/>
            <person name="Oakley T.H."/>
            <person name="Plachetzki D.C."/>
            <person name="Zhai Y."/>
            <person name="Adamski M."/>
            <person name="Calcino A."/>
            <person name="Cummins S.F."/>
            <person name="Goodstein D.M."/>
            <person name="Harris C."/>
            <person name="Jackson D.J."/>
            <person name="Leys S.P."/>
            <person name="Shu S."/>
            <person name="Woodcroft B.J."/>
            <person name="Vervoort M."/>
            <person name="Kosik K.S."/>
            <person name="Manning G."/>
            <person name="Degnan B.M."/>
            <person name="Rokhsar D.S."/>
        </authorList>
    </citation>
    <scope>NUCLEOTIDE SEQUENCE [LARGE SCALE GENOMIC DNA]</scope>
</reference>
<keyword evidence="2" id="KW-0677">Repeat</keyword>
<dbReference type="GO" id="GO:0008270">
    <property type="term" value="F:zinc ion binding"/>
    <property type="evidence" value="ECO:0007669"/>
    <property type="project" value="UniProtKB-KW"/>
</dbReference>
<dbReference type="Proteomes" id="UP000007879">
    <property type="component" value="Unassembled WGS sequence"/>
</dbReference>
<feature type="repeat" description="NHL" evidence="7">
    <location>
        <begin position="453"/>
        <end position="497"/>
    </location>
</feature>
<dbReference type="Pfam" id="PF01436">
    <property type="entry name" value="NHL"/>
    <property type="match status" value="2"/>
</dbReference>
<dbReference type="AlphaFoldDB" id="A0A1X7SW65"/>
<evidence type="ECO:0000256" key="3">
    <source>
        <dbReference type="ARBA" id="ARBA00022771"/>
    </source>
</evidence>
<dbReference type="InParanoid" id="A0A1X7SW65"/>
<evidence type="ECO:0000256" key="6">
    <source>
        <dbReference type="PROSITE-ProRule" id="PRU00087"/>
    </source>
</evidence>
<feature type="repeat" description="NHL" evidence="7">
    <location>
        <begin position="551"/>
        <end position="594"/>
    </location>
</feature>
<evidence type="ECO:0000256" key="4">
    <source>
        <dbReference type="ARBA" id="ARBA00022833"/>
    </source>
</evidence>
<dbReference type="SUPFAM" id="SSF57850">
    <property type="entry name" value="RING/U-box"/>
    <property type="match status" value="1"/>
</dbReference>
<dbReference type="Gene3D" id="3.30.40.10">
    <property type="entry name" value="Zinc/RING finger domain, C3HC4 (zinc finger)"/>
    <property type="match status" value="1"/>
</dbReference>
<dbReference type="PROSITE" id="PS51125">
    <property type="entry name" value="NHL"/>
    <property type="match status" value="4"/>
</dbReference>
<reference evidence="10" key="2">
    <citation type="submission" date="2017-05" db="UniProtKB">
        <authorList>
            <consortium name="EnsemblMetazoa"/>
        </authorList>
    </citation>
    <scope>IDENTIFICATION</scope>
</reference>
<evidence type="ECO:0000259" key="8">
    <source>
        <dbReference type="PROSITE" id="PS50089"/>
    </source>
</evidence>
<sequence>MAGKEVSVPLMKLQEQVTCGKCFNVFTKPKTLSCHHSFCQQCIEGLATIPTFSVACPTCHQHTELPDYAGAAGFSVAPQIVELKQMYDSLSVHVKCDNCANLDVCGYCKECNLSICQQCIDMHKNWSPFADHVIVGSLNDESPIDKAASHVKTILSITKGREAEIRKQAEAVKKEIRSLLKSTIEDKFVKEIDEIVARKLQLLEKQKEESLNASDEIEEFDPIEKADIQFIRSNNDSISHHVGRIVSSAGLEEYKVKEITAIKHIPKDHAISFQLSIESPDDERSLLVLPASSLSFNIIPDTATKLCQVINAKMISTDKPGVYQVIYNPIIRGHHQVHVTALGVQLKSSSFTIPFNPYDEHVAPIRTINGVNRPRGITVSDDGHIIVSESEDDSYIVSVLSKDGKKLKSFGKGTNDITFSSNYGVAISEDGFILVADTDNHRILKISMDGEYVTSVGSKGTGAFQFQCPTSIAVSSIKKHIYVIDRDNCRVQVLNYDLTFCYKFGKLGTGNGEFSNPVDVAIDKEGFVYVTDCNNNRIQKFTNFTHDGNYVCQFGGQGSGPGQLNYPAGITVDTTGLVYVSEYGNHRVSVFTSDGLFLCSFGGRGDGEKRFNAPNFGITFDQDHFLYICDTGNNRIVVY</sequence>
<dbReference type="SMART" id="SM00184">
    <property type="entry name" value="RING"/>
    <property type="match status" value="1"/>
</dbReference>
<dbReference type="PANTHER" id="PTHR24104:SF25">
    <property type="entry name" value="PROTEIN LIN-41"/>
    <property type="match status" value="1"/>
</dbReference>
<evidence type="ECO:0000256" key="1">
    <source>
        <dbReference type="ARBA" id="ARBA00022723"/>
    </source>
</evidence>
<dbReference type="OrthoDB" id="654191at2759"/>
<feature type="domain" description="B box-type" evidence="9">
    <location>
        <begin position="91"/>
        <end position="137"/>
    </location>
</feature>
<protein>
    <recommendedName>
        <fullName evidence="12">RING-type domain-containing protein</fullName>
    </recommendedName>
</protein>
<accession>A0A1X7SW65</accession>
<dbReference type="eggNOG" id="KOG2177">
    <property type="taxonomic scope" value="Eukaryota"/>
</dbReference>
<dbReference type="SUPFAM" id="SSF101898">
    <property type="entry name" value="NHL repeat"/>
    <property type="match status" value="1"/>
</dbReference>
<feature type="repeat" description="NHL" evidence="7">
    <location>
        <begin position="424"/>
        <end position="449"/>
    </location>
</feature>
<dbReference type="InterPro" id="IPR050952">
    <property type="entry name" value="TRIM-NHL_E3_ligases"/>
</dbReference>
<organism evidence="10">
    <name type="scientific">Amphimedon queenslandica</name>
    <name type="common">Sponge</name>
    <dbReference type="NCBI Taxonomy" id="400682"/>
    <lineage>
        <taxon>Eukaryota</taxon>
        <taxon>Metazoa</taxon>
        <taxon>Porifera</taxon>
        <taxon>Demospongiae</taxon>
        <taxon>Heteroscleromorpha</taxon>
        <taxon>Haplosclerida</taxon>
        <taxon>Niphatidae</taxon>
        <taxon>Amphimedon</taxon>
    </lineage>
</organism>
<dbReference type="PROSITE" id="PS50119">
    <property type="entry name" value="ZF_BBOX"/>
    <property type="match status" value="1"/>
</dbReference>
<feature type="repeat" description="Filamin" evidence="6">
    <location>
        <begin position="321"/>
        <end position="355"/>
    </location>
</feature>
<dbReference type="Pfam" id="PF00097">
    <property type="entry name" value="zf-C3HC4"/>
    <property type="match status" value="1"/>
</dbReference>
<dbReference type="InterPro" id="IPR017907">
    <property type="entry name" value="Znf_RING_CS"/>
</dbReference>
<evidence type="ECO:0008006" key="12">
    <source>
        <dbReference type="Google" id="ProtNLM"/>
    </source>
</evidence>
<keyword evidence="4" id="KW-0862">Zinc</keyword>
<keyword evidence="3 5" id="KW-0863">Zinc-finger</keyword>
<evidence type="ECO:0000256" key="5">
    <source>
        <dbReference type="PROSITE-ProRule" id="PRU00024"/>
    </source>
</evidence>
<feature type="domain" description="RING-type" evidence="8">
    <location>
        <begin position="19"/>
        <end position="60"/>
    </location>
</feature>
<dbReference type="InterPro" id="IPR000315">
    <property type="entry name" value="Znf_B-box"/>
</dbReference>
<dbReference type="KEGG" id="aqu:105315684"/>
<evidence type="ECO:0000313" key="10">
    <source>
        <dbReference type="EnsemblMetazoa" id="Aqu2.1.06391_001"/>
    </source>
</evidence>
<dbReference type="InterPro" id="IPR011042">
    <property type="entry name" value="6-blade_b-propeller_TolB-like"/>
</dbReference>
<dbReference type="EnsemblMetazoa" id="Aqu2.1.06391_001">
    <property type="protein sequence ID" value="Aqu2.1.06391_001"/>
    <property type="gene ID" value="Aqu2.1.06391"/>
</dbReference>
<dbReference type="OMA" id="HTELPDY"/>
<dbReference type="InterPro" id="IPR017868">
    <property type="entry name" value="Filamin/ABP280_repeat-like"/>
</dbReference>
<dbReference type="PANTHER" id="PTHR24104">
    <property type="entry name" value="E3 UBIQUITIN-PROTEIN LIGASE NHLRC1-RELATED"/>
    <property type="match status" value="1"/>
</dbReference>
<dbReference type="PROSITE" id="PS50194">
    <property type="entry name" value="FILAMIN_REPEAT"/>
    <property type="match status" value="1"/>
</dbReference>
<dbReference type="Pfam" id="PF17170">
    <property type="entry name" value="DUF5128"/>
    <property type="match status" value="1"/>
</dbReference>
<dbReference type="EnsemblMetazoa" id="XM_011410410.2">
    <property type="protein sequence ID" value="XP_011408712.1"/>
    <property type="gene ID" value="LOC105315684"/>
</dbReference>
<proteinExistence type="predicted"/>
<keyword evidence="11" id="KW-1185">Reference proteome</keyword>
<gene>
    <name evidence="10" type="primary">105315684</name>
</gene>
<evidence type="ECO:0000313" key="11">
    <source>
        <dbReference type="Proteomes" id="UP000007879"/>
    </source>
</evidence>
<dbReference type="InterPro" id="IPR013083">
    <property type="entry name" value="Znf_RING/FYVE/PHD"/>
</dbReference>
<dbReference type="InterPro" id="IPR001258">
    <property type="entry name" value="NHL_repeat"/>
</dbReference>
<evidence type="ECO:0000259" key="9">
    <source>
        <dbReference type="PROSITE" id="PS50119"/>
    </source>
</evidence>
<dbReference type="PROSITE" id="PS50089">
    <property type="entry name" value="ZF_RING_2"/>
    <property type="match status" value="1"/>
</dbReference>
<dbReference type="InterPro" id="IPR001841">
    <property type="entry name" value="Znf_RING"/>
</dbReference>
<feature type="repeat" description="NHL" evidence="7">
    <location>
        <begin position="503"/>
        <end position="544"/>
    </location>
</feature>
<dbReference type="CDD" id="cd19757">
    <property type="entry name" value="Bbox1"/>
    <property type="match status" value="1"/>
</dbReference>
<evidence type="ECO:0000256" key="7">
    <source>
        <dbReference type="PROSITE-ProRule" id="PRU00504"/>
    </source>
</evidence>